<name>A0A1G2N875_9BACT</name>
<protein>
    <submittedName>
        <fullName evidence="1">Uncharacterized protein</fullName>
    </submittedName>
</protein>
<proteinExistence type="predicted"/>
<evidence type="ECO:0000313" key="1">
    <source>
        <dbReference type="EMBL" id="OHA32357.1"/>
    </source>
</evidence>
<dbReference type="Proteomes" id="UP000176221">
    <property type="component" value="Unassembled WGS sequence"/>
</dbReference>
<dbReference type="EMBL" id="MHRX01000048">
    <property type="protein sequence ID" value="OHA32357.1"/>
    <property type="molecule type" value="Genomic_DNA"/>
</dbReference>
<organism evidence="1 2">
    <name type="scientific">Candidatus Taylorbacteria bacterium RIFCSPLOWO2_01_FULL_45_15b</name>
    <dbReference type="NCBI Taxonomy" id="1802319"/>
    <lineage>
        <taxon>Bacteria</taxon>
        <taxon>Candidatus Tayloriibacteriota</taxon>
    </lineage>
</organism>
<reference evidence="1 2" key="1">
    <citation type="journal article" date="2016" name="Nat. Commun.">
        <title>Thousands of microbial genomes shed light on interconnected biogeochemical processes in an aquifer system.</title>
        <authorList>
            <person name="Anantharaman K."/>
            <person name="Brown C.T."/>
            <person name="Hug L.A."/>
            <person name="Sharon I."/>
            <person name="Castelle C.J."/>
            <person name="Probst A.J."/>
            <person name="Thomas B.C."/>
            <person name="Singh A."/>
            <person name="Wilkins M.J."/>
            <person name="Karaoz U."/>
            <person name="Brodie E.L."/>
            <person name="Williams K.H."/>
            <person name="Hubbard S.S."/>
            <person name="Banfield J.F."/>
        </authorList>
    </citation>
    <scope>NUCLEOTIDE SEQUENCE [LARGE SCALE GENOMIC DNA]</scope>
</reference>
<sequence length="302" mass="33430">MNVDNDEVGILARLQSAFKDAPTENIEPTEKKKDGEVVRGVVTSGDARRLFVARKPCGKQLDEYMATHEALHTSGRSEPHDCINWAKRAVIQVEAIDILHTLMWQAVTEECPVLVANNASLRAGWEIVSVGEWIEEPVLENNENLGLSFIPRLKSILESEIDASTPCGDLIDLEEGEEVIGVVEDNRIRALSLFQIALIEDAKKIIPEDIGTKGPKAFGDFSLNELQRIIHVMDHFKGLKETVNKIMFRAIRDSLPAAENISIGLRKNDQVVKTRDKSDSGISFVITPTGPALSIPLSSLFR</sequence>
<comment type="caution">
    <text evidence="1">The sequence shown here is derived from an EMBL/GenBank/DDBJ whole genome shotgun (WGS) entry which is preliminary data.</text>
</comment>
<gene>
    <name evidence="1" type="ORF">A2928_04415</name>
</gene>
<accession>A0A1G2N875</accession>
<evidence type="ECO:0000313" key="2">
    <source>
        <dbReference type="Proteomes" id="UP000176221"/>
    </source>
</evidence>
<dbReference type="AlphaFoldDB" id="A0A1G2N875"/>